<sequence length="423" mass="46907">MLRCALHRSGLTGYPRTFVARPAKVSHTYSIRSIKRALPSHYSAGGQIKLLSRSFASHSSAHDLPKEPRTPPAYTVLELVCYINKPSTIEAAKSIEQEIRCALEVFSDPSVEIVAEQGWDVPEHRHPNTTLRRVGEQDLLTPWSQPLVCDSVNGCHACELMRRRVCVRSGIPDQSHLHPVVSTFTVWAEVDPYCIEELGLMLKPNKGIRVITLRNQPVFTCLDATEPDASPQDVPAEPPRPPGYRVVRITCFVDKPTTNDAIKSVEEHVKECVDRVSDMAIQVGYPRVLGIATLLTRRQFIHGEGWDLPQHVVPVALVHAGGNHIFKVWTSPPVCYEGETCASCDAFAGGVCVGPYRCSRDTTIRTFTLYAMMEMSKAAVEGLTADVERNPNVRGVMFREETEFPTMEGARPMGEVAGLRRVG</sequence>
<gene>
    <name evidence="1" type="ORF">LTR97_002628</name>
</gene>
<name>A0AAN7VVK2_9PEZI</name>
<dbReference type="AlphaFoldDB" id="A0AAN7VVK2"/>
<comment type="caution">
    <text evidence="1">The sequence shown here is derived from an EMBL/GenBank/DDBJ whole genome shotgun (WGS) entry which is preliminary data.</text>
</comment>
<evidence type="ECO:0000313" key="2">
    <source>
        <dbReference type="Proteomes" id="UP001310594"/>
    </source>
</evidence>
<accession>A0AAN7VVK2</accession>
<reference evidence="1" key="1">
    <citation type="submission" date="2023-08" db="EMBL/GenBank/DDBJ databases">
        <title>Black Yeasts Isolated from many extreme environments.</title>
        <authorList>
            <person name="Coleine C."/>
            <person name="Stajich J.E."/>
            <person name="Selbmann L."/>
        </authorList>
    </citation>
    <scope>NUCLEOTIDE SEQUENCE</scope>
    <source>
        <strain evidence="1">CCFEE 5810</strain>
    </source>
</reference>
<dbReference type="Proteomes" id="UP001310594">
    <property type="component" value="Unassembled WGS sequence"/>
</dbReference>
<proteinExistence type="predicted"/>
<organism evidence="1 2">
    <name type="scientific">Elasticomyces elasticus</name>
    <dbReference type="NCBI Taxonomy" id="574655"/>
    <lineage>
        <taxon>Eukaryota</taxon>
        <taxon>Fungi</taxon>
        <taxon>Dikarya</taxon>
        <taxon>Ascomycota</taxon>
        <taxon>Pezizomycotina</taxon>
        <taxon>Dothideomycetes</taxon>
        <taxon>Dothideomycetidae</taxon>
        <taxon>Mycosphaerellales</taxon>
        <taxon>Teratosphaeriaceae</taxon>
        <taxon>Elasticomyces</taxon>
    </lineage>
</organism>
<evidence type="ECO:0000313" key="1">
    <source>
        <dbReference type="EMBL" id="KAK5705509.1"/>
    </source>
</evidence>
<protein>
    <submittedName>
        <fullName evidence="1">Uncharacterized protein</fullName>
    </submittedName>
</protein>
<dbReference type="EMBL" id="JAVRQU010000003">
    <property type="protein sequence ID" value="KAK5705509.1"/>
    <property type="molecule type" value="Genomic_DNA"/>
</dbReference>